<evidence type="ECO:0000313" key="1">
    <source>
        <dbReference type="EMBL" id="EED29306.1"/>
    </source>
</evidence>
<dbReference type="EMBL" id="ABJV02000001">
    <property type="protein sequence ID" value="EED29306.1"/>
    <property type="molecule type" value="Genomic_DNA"/>
</dbReference>
<organism evidence="1 2">
    <name type="scientific">Borreliella garinii PBr</name>
    <dbReference type="NCBI Taxonomy" id="498743"/>
    <lineage>
        <taxon>Bacteria</taxon>
        <taxon>Pseudomonadati</taxon>
        <taxon>Spirochaetota</taxon>
        <taxon>Spirochaetia</taxon>
        <taxon>Spirochaetales</taxon>
        <taxon>Borreliaceae</taxon>
        <taxon>Borreliella</taxon>
    </lineage>
</organism>
<reference evidence="1 2" key="1">
    <citation type="journal article" date="2011" name="J. Bacteriol.">
        <title>Whole-genome sequences of two Borrelia afzelii and two Borrelia garinii Lyme disease agent isolates.</title>
        <authorList>
            <person name="Casjens S.R."/>
            <person name="Mongodin E.F."/>
            <person name="Qiu W.-G."/>
            <person name="Dunn J.J."/>
            <person name="Luft B.J."/>
            <person name="Fraser-Liggett C.M."/>
            <person name="Schutzer S.E."/>
        </authorList>
    </citation>
    <scope>NUCLEOTIDE SEQUENCE [LARGE SCALE GENOMIC DNA]</scope>
    <source>
        <strain evidence="1 2">PBr</strain>
    </source>
</reference>
<evidence type="ECO:0000313" key="2">
    <source>
        <dbReference type="Proteomes" id="UP000006103"/>
    </source>
</evidence>
<accession>B7XRG9</accession>
<keyword evidence="2" id="KW-1185">Reference proteome</keyword>
<sequence>MVLFRLPLIYSSITIKTNEKVKIAQLQYSYMKILIQNI</sequence>
<dbReference type="Proteomes" id="UP000006103">
    <property type="component" value="Unassembled WGS sequence"/>
</dbReference>
<gene>
    <name evidence="1" type="ORF">BGAPBR_0434</name>
</gene>
<name>B7XRG9_BORGR</name>
<comment type="caution">
    <text evidence="1">The sequence shown here is derived from an EMBL/GenBank/DDBJ whole genome shotgun (WGS) entry which is preliminary data.</text>
</comment>
<protein>
    <submittedName>
        <fullName evidence="1">Uncharacterized protein</fullName>
    </submittedName>
</protein>
<proteinExistence type="predicted"/>
<dbReference type="AlphaFoldDB" id="B7XRG9"/>